<dbReference type="AlphaFoldDB" id="A0AA43TX70"/>
<dbReference type="Pfam" id="PF00173">
    <property type="entry name" value="Cyt-b5"/>
    <property type="match status" value="1"/>
</dbReference>
<feature type="compositionally biased region" description="Basic and acidic residues" evidence="2">
    <location>
        <begin position="182"/>
        <end position="201"/>
    </location>
</feature>
<dbReference type="EMBL" id="JAPUFD010000006">
    <property type="protein sequence ID" value="MDI1487697.1"/>
    <property type="molecule type" value="Genomic_DNA"/>
</dbReference>
<comment type="caution">
    <text evidence="4">The sequence shown here is derived from an EMBL/GenBank/DDBJ whole genome shotgun (WGS) entry which is preliminary data.</text>
</comment>
<organism evidence="4 5">
    <name type="scientific">Ramalina farinacea</name>
    <dbReference type="NCBI Taxonomy" id="258253"/>
    <lineage>
        <taxon>Eukaryota</taxon>
        <taxon>Fungi</taxon>
        <taxon>Dikarya</taxon>
        <taxon>Ascomycota</taxon>
        <taxon>Pezizomycotina</taxon>
        <taxon>Lecanoromycetes</taxon>
        <taxon>OSLEUM clade</taxon>
        <taxon>Lecanoromycetidae</taxon>
        <taxon>Lecanorales</taxon>
        <taxon>Lecanorineae</taxon>
        <taxon>Ramalinaceae</taxon>
        <taxon>Ramalina</taxon>
    </lineage>
</organism>
<accession>A0AA43TX70</accession>
<dbReference type="GO" id="GO:0012505">
    <property type="term" value="C:endomembrane system"/>
    <property type="evidence" value="ECO:0007669"/>
    <property type="project" value="TreeGrafter"/>
</dbReference>
<gene>
    <name evidence="4" type="ORF">OHK93_006968</name>
</gene>
<feature type="domain" description="Cytochrome b5 heme-binding" evidence="3">
    <location>
        <begin position="97"/>
        <end position="167"/>
    </location>
</feature>
<dbReference type="SMART" id="SM01117">
    <property type="entry name" value="Cyt-b5"/>
    <property type="match status" value="1"/>
</dbReference>
<feature type="region of interest" description="Disordered" evidence="2">
    <location>
        <begin position="1"/>
        <end position="40"/>
    </location>
</feature>
<dbReference type="InterPro" id="IPR050577">
    <property type="entry name" value="MAPR/NEUFC/NENF-like"/>
</dbReference>
<dbReference type="GO" id="GO:0016020">
    <property type="term" value="C:membrane"/>
    <property type="evidence" value="ECO:0007669"/>
    <property type="project" value="TreeGrafter"/>
</dbReference>
<evidence type="ECO:0000256" key="1">
    <source>
        <dbReference type="ARBA" id="ARBA00038357"/>
    </source>
</evidence>
<protein>
    <recommendedName>
        <fullName evidence="3">Cytochrome b5 heme-binding domain-containing protein</fullName>
    </recommendedName>
</protein>
<dbReference type="Proteomes" id="UP001161017">
    <property type="component" value="Unassembled WGS sequence"/>
</dbReference>
<dbReference type="InterPro" id="IPR001199">
    <property type="entry name" value="Cyt_B5-like_heme/steroid-bd"/>
</dbReference>
<comment type="similarity">
    <text evidence="1">Belongs to the cytochrome b5 family. MAPR subfamily.</text>
</comment>
<dbReference type="Gene3D" id="3.10.120.10">
    <property type="entry name" value="Cytochrome b5-like heme/steroid binding domain"/>
    <property type="match status" value="1"/>
</dbReference>
<evidence type="ECO:0000313" key="5">
    <source>
        <dbReference type="Proteomes" id="UP001161017"/>
    </source>
</evidence>
<evidence type="ECO:0000313" key="4">
    <source>
        <dbReference type="EMBL" id="MDI1487697.1"/>
    </source>
</evidence>
<keyword evidence="5" id="KW-1185">Reference proteome</keyword>
<evidence type="ECO:0000259" key="3">
    <source>
        <dbReference type="SMART" id="SM01117"/>
    </source>
</evidence>
<dbReference type="PANTHER" id="PTHR10281:SF76">
    <property type="entry name" value="CALCUTTA CUP-RELATED"/>
    <property type="match status" value="1"/>
</dbReference>
<name>A0AA43TX70_9LECA</name>
<dbReference type="InterPro" id="IPR036400">
    <property type="entry name" value="Cyt_B5-like_heme/steroid_sf"/>
</dbReference>
<proteinExistence type="inferred from homology"/>
<dbReference type="SUPFAM" id="SSF55856">
    <property type="entry name" value="Cytochrome b5-like heme/steroid binding domain"/>
    <property type="match status" value="1"/>
</dbReference>
<dbReference type="PANTHER" id="PTHR10281">
    <property type="entry name" value="MEMBRANE-ASSOCIATED PROGESTERONE RECEPTOR COMPONENT-RELATED"/>
    <property type="match status" value="1"/>
</dbReference>
<evidence type="ECO:0000256" key="2">
    <source>
        <dbReference type="SAM" id="MobiDB-lite"/>
    </source>
</evidence>
<sequence>MSAPGLRARSGVPTIQSNDPISTPPTPLKSKPSTSTDEDGPTHLSLLDILRMSLGALLLSSTLSYFITGSSLVWNYPGPGWTRWPRVKAYWEGPLNLTDAQLSLYNGTAFPHLPILLALNGTIYDVSASPHTYGPGGGYHFFAGRDATRAFVTGCFEDEEQLVGDLRGVEGMFISEEDEEDGGGKGEGMGERKKRREQEKRLARRKVKEAVEGWRGLFEGGKEGRYFRRGVVWRGEGSGWMGWGEPPELCERAREGRGRRGAGDV</sequence>
<reference evidence="4" key="1">
    <citation type="journal article" date="2023" name="Genome Biol. Evol.">
        <title>First Whole Genome Sequence and Flow Cytometry Genome Size Data for the Lichen-Forming Fungus Ramalina farinacea (Ascomycota).</title>
        <authorList>
            <person name="Llewellyn T."/>
            <person name="Mian S."/>
            <person name="Hill R."/>
            <person name="Leitch I.J."/>
            <person name="Gaya E."/>
        </authorList>
    </citation>
    <scope>NUCLEOTIDE SEQUENCE</scope>
    <source>
        <strain evidence="4">LIQ254RAFAR</strain>
    </source>
</reference>
<feature type="region of interest" description="Disordered" evidence="2">
    <location>
        <begin position="176"/>
        <end position="202"/>
    </location>
</feature>